<accession>A0A077ZAU1</accession>
<feature type="region of interest" description="Disordered" evidence="1">
    <location>
        <begin position="65"/>
        <end position="104"/>
    </location>
</feature>
<dbReference type="EMBL" id="HG806159">
    <property type="protein sequence ID" value="CDW57411.1"/>
    <property type="molecule type" value="Genomic_DNA"/>
</dbReference>
<protein>
    <submittedName>
        <fullName evidence="2">Subunit of mRNA cleavage and polyadenylation fact or</fullName>
    </submittedName>
</protein>
<proteinExistence type="predicted"/>
<reference evidence="2" key="1">
    <citation type="submission" date="2014-01" db="EMBL/GenBank/DDBJ databases">
        <authorList>
            <person name="Aslett M."/>
        </authorList>
    </citation>
    <scope>NUCLEOTIDE SEQUENCE</scope>
</reference>
<evidence type="ECO:0000313" key="2">
    <source>
        <dbReference type="EMBL" id="CDW57411.1"/>
    </source>
</evidence>
<keyword evidence="3" id="KW-1185">Reference proteome</keyword>
<gene>
    <name evidence="2" type="ORF">TTRE_0000570301</name>
</gene>
<evidence type="ECO:0000256" key="1">
    <source>
        <dbReference type="SAM" id="MobiDB-lite"/>
    </source>
</evidence>
<name>A0A077ZAU1_TRITR</name>
<organism evidence="2 3">
    <name type="scientific">Trichuris trichiura</name>
    <name type="common">Whipworm</name>
    <name type="synonym">Trichocephalus trichiurus</name>
    <dbReference type="NCBI Taxonomy" id="36087"/>
    <lineage>
        <taxon>Eukaryota</taxon>
        <taxon>Metazoa</taxon>
        <taxon>Ecdysozoa</taxon>
        <taxon>Nematoda</taxon>
        <taxon>Enoplea</taxon>
        <taxon>Dorylaimia</taxon>
        <taxon>Trichinellida</taxon>
        <taxon>Trichuridae</taxon>
        <taxon>Trichuris</taxon>
    </lineage>
</organism>
<dbReference type="Proteomes" id="UP000030665">
    <property type="component" value="Unassembled WGS sequence"/>
</dbReference>
<dbReference type="OrthoDB" id="10360379at2759"/>
<evidence type="ECO:0000313" key="3">
    <source>
        <dbReference type="Proteomes" id="UP000030665"/>
    </source>
</evidence>
<sequence>MVDPANSPFSASSYSLLSPLTMNEVVKDQRLNKSKDMVLACGPSYSPLQDVTDIEEYLALNFGNSSSTITNDEKDEEERSSPVLSLRPAASNEADPENEGNMKPTSYRLLQDIVENRVPTEVEDAAKKEIETAVEFFANAFMGKESLSIQDFSALLDLFDRRVILSNQGATDLADTGYKRGRIKKEDYLRLKAALTRGSQKCQSCTLREFMLLTRQSISSYSGTF</sequence>
<reference evidence="2" key="2">
    <citation type="submission" date="2014-03" db="EMBL/GenBank/DDBJ databases">
        <title>The whipworm genome and dual-species transcriptomics of an intimate host-pathogen interaction.</title>
        <authorList>
            <person name="Foth B.J."/>
            <person name="Tsai I.J."/>
            <person name="Reid A.J."/>
            <person name="Bancroft A.J."/>
            <person name="Nichol S."/>
            <person name="Tracey A."/>
            <person name="Holroyd N."/>
            <person name="Cotton J.A."/>
            <person name="Stanley E.J."/>
            <person name="Zarowiecki M."/>
            <person name="Liu J.Z."/>
            <person name="Huckvale T."/>
            <person name="Cooper P.J."/>
            <person name="Grencis R.K."/>
            <person name="Berriman M."/>
        </authorList>
    </citation>
    <scope>NUCLEOTIDE SEQUENCE [LARGE SCALE GENOMIC DNA]</scope>
</reference>
<dbReference type="AlphaFoldDB" id="A0A077ZAU1"/>